<dbReference type="EMBL" id="MU842870">
    <property type="protein sequence ID" value="KAK2028977.1"/>
    <property type="molecule type" value="Genomic_DNA"/>
</dbReference>
<feature type="compositionally biased region" description="Basic and acidic residues" evidence="1">
    <location>
        <begin position="1"/>
        <end position="12"/>
    </location>
</feature>
<evidence type="ECO:0000256" key="1">
    <source>
        <dbReference type="SAM" id="MobiDB-lite"/>
    </source>
</evidence>
<organism evidence="2 3">
    <name type="scientific">Colletotrichum zoysiae</name>
    <dbReference type="NCBI Taxonomy" id="1216348"/>
    <lineage>
        <taxon>Eukaryota</taxon>
        <taxon>Fungi</taxon>
        <taxon>Dikarya</taxon>
        <taxon>Ascomycota</taxon>
        <taxon>Pezizomycotina</taxon>
        <taxon>Sordariomycetes</taxon>
        <taxon>Hypocreomycetidae</taxon>
        <taxon>Glomerellales</taxon>
        <taxon>Glomerellaceae</taxon>
        <taxon>Colletotrichum</taxon>
        <taxon>Colletotrichum graminicola species complex</taxon>
    </lineage>
</organism>
<feature type="region of interest" description="Disordered" evidence="1">
    <location>
        <begin position="1"/>
        <end position="39"/>
    </location>
</feature>
<proteinExistence type="predicted"/>
<comment type="caution">
    <text evidence="2">The sequence shown here is derived from an EMBL/GenBank/DDBJ whole genome shotgun (WGS) entry which is preliminary data.</text>
</comment>
<accession>A0AAD9M1X6</accession>
<keyword evidence="3" id="KW-1185">Reference proteome</keyword>
<protein>
    <submittedName>
        <fullName evidence="2">Uncharacterized protein</fullName>
    </submittedName>
</protein>
<reference evidence="2" key="1">
    <citation type="submission" date="2021-06" db="EMBL/GenBank/DDBJ databases">
        <title>Comparative genomics, transcriptomics and evolutionary studies reveal genomic signatures of adaptation to plant cell wall in hemibiotrophic fungi.</title>
        <authorList>
            <consortium name="DOE Joint Genome Institute"/>
            <person name="Baroncelli R."/>
            <person name="Diaz J.F."/>
            <person name="Benocci T."/>
            <person name="Peng M."/>
            <person name="Battaglia E."/>
            <person name="Haridas S."/>
            <person name="Andreopoulos W."/>
            <person name="Labutti K."/>
            <person name="Pangilinan J."/>
            <person name="Floch G.L."/>
            <person name="Makela M.R."/>
            <person name="Henrissat B."/>
            <person name="Grigoriev I.V."/>
            <person name="Crouch J.A."/>
            <person name="De Vries R.P."/>
            <person name="Sukno S.A."/>
            <person name="Thon M.R."/>
        </authorList>
    </citation>
    <scope>NUCLEOTIDE SEQUENCE</scope>
    <source>
        <strain evidence="2">MAFF235873</strain>
    </source>
</reference>
<sequence length="100" mass="11235">MTLRDKEYKDAVAENLPRQYRNGHGPSPPESSTGSVPPHFDVIKQFPPRGKWQLHRLGATAKFTCCQCKRPKTSKLVAVEEGQWSQLCCNGCYGTRLLDS</sequence>
<gene>
    <name evidence="2" type="ORF">LX32DRAFT_639491</name>
</gene>
<evidence type="ECO:0000313" key="2">
    <source>
        <dbReference type="EMBL" id="KAK2028977.1"/>
    </source>
</evidence>
<dbReference type="AlphaFoldDB" id="A0AAD9M1X6"/>
<dbReference type="Proteomes" id="UP001232148">
    <property type="component" value="Unassembled WGS sequence"/>
</dbReference>
<name>A0AAD9M1X6_9PEZI</name>
<evidence type="ECO:0000313" key="3">
    <source>
        <dbReference type="Proteomes" id="UP001232148"/>
    </source>
</evidence>